<evidence type="ECO:0000256" key="2">
    <source>
        <dbReference type="ARBA" id="ARBA00008657"/>
    </source>
</evidence>
<dbReference type="EMBL" id="CP136336">
    <property type="protein sequence ID" value="WOB06828.1"/>
    <property type="molecule type" value="Genomic_DNA"/>
</dbReference>
<accession>A0ABZ0CPD1</accession>
<keyword evidence="5" id="KW-0233">DNA recombination</keyword>
<evidence type="ECO:0000256" key="1">
    <source>
        <dbReference type="ARBA" id="ARBA00004453"/>
    </source>
</evidence>
<comment type="similarity">
    <text evidence="2">Belongs to the RdgC family.</text>
</comment>
<reference evidence="6 7" key="1">
    <citation type="submission" date="2023-10" db="EMBL/GenBank/DDBJ databases">
        <title>Bacteria for the degradation of biodegradable plastic PBAT(Polybutylene adipate terephthalate).</title>
        <authorList>
            <person name="Weon H.-Y."/>
            <person name="Yeon J."/>
        </authorList>
    </citation>
    <scope>NUCLEOTIDE SEQUENCE [LARGE SCALE GENOMIC DNA]</scope>
    <source>
        <strain evidence="6 7">SBD 7-3</strain>
    </source>
</reference>
<keyword evidence="7" id="KW-1185">Reference proteome</keyword>
<dbReference type="PANTHER" id="PTHR38103:SF1">
    <property type="entry name" value="RECOMBINATION-ASSOCIATED PROTEIN RDGC"/>
    <property type="match status" value="1"/>
</dbReference>
<protein>
    <recommendedName>
        <fullName evidence="3">Recombination-associated protein RdgC</fullName>
    </recommendedName>
</protein>
<dbReference type="InterPro" id="IPR007476">
    <property type="entry name" value="RdgC"/>
</dbReference>
<evidence type="ECO:0000256" key="4">
    <source>
        <dbReference type="ARBA" id="ARBA00022490"/>
    </source>
</evidence>
<comment type="subcellular location">
    <subcellularLocation>
        <location evidence="1">Cytoplasm</location>
        <location evidence="1">Nucleoid</location>
    </subcellularLocation>
</comment>
<organism evidence="6 7">
    <name type="scientific">Piscinibacter gummiphilus</name>
    <dbReference type="NCBI Taxonomy" id="946333"/>
    <lineage>
        <taxon>Bacteria</taxon>
        <taxon>Pseudomonadati</taxon>
        <taxon>Pseudomonadota</taxon>
        <taxon>Betaproteobacteria</taxon>
        <taxon>Burkholderiales</taxon>
        <taxon>Sphaerotilaceae</taxon>
        <taxon>Piscinibacter</taxon>
    </lineage>
</organism>
<evidence type="ECO:0000256" key="5">
    <source>
        <dbReference type="ARBA" id="ARBA00023172"/>
    </source>
</evidence>
<keyword evidence="4" id="KW-0963">Cytoplasm</keyword>
<dbReference type="PANTHER" id="PTHR38103">
    <property type="entry name" value="RECOMBINATION-ASSOCIATED PROTEIN RDGC"/>
    <property type="match status" value="1"/>
</dbReference>
<gene>
    <name evidence="6" type="ORF">RXV79_18115</name>
</gene>
<evidence type="ECO:0000313" key="7">
    <source>
        <dbReference type="Proteomes" id="UP001303946"/>
    </source>
</evidence>
<proteinExistence type="inferred from homology"/>
<name>A0ABZ0CPD1_9BURK</name>
<dbReference type="NCBIfam" id="NF001463">
    <property type="entry name" value="PRK00321.1-4"/>
    <property type="match status" value="1"/>
</dbReference>
<dbReference type="Pfam" id="PF04381">
    <property type="entry name" value="RdgC"/>
    <property type="match status" value="1"/>
</dbReference>
<evidence type="ECO:0000313" key="6">
    <source>
        <dbReference type="EMBL" id="WOB06828.1"/>
    </source>
</evidence>
<dbReference type="RefSeq" id="WP_316699474.1">
    <property type="nucleotide sequence ID" value="NZ_CP136336.1"/>
</dbReference>
<dbReference type="Proteomes" id="UP001303946">
    <property type="component" value="Chromosome"/>
</dbReference>
<sequence>MFKNALIYRIGSWEPPSSTEIEKRLLNGRFVECGASQPESAGWVEPRGEKHAALMEGVGGQLILKLCTERKAVPSQVIKNQLEAELDKIEADTGRRPKGKKAKELKEDIVHGLLPRAFPKRSTTMVWIDPRAQLVVVGAGSTKAADRVVSLLVELLGGGITLTLLQTETSPATAMADWLKTREAPAGFSIDRECELKQPDSEKATVRYARHTLDIEEVGEHIAQGKLPTSLAMTWNGRVSFVLNEAMALKKIKLLDVALEGAGMSNQSAGKGDDNGFDTDVAITTGELSQLIPQLIDALGGELKRDQPPIAKAA</sequence>
<evidence type="ECO:0000256" key="3">
    <source>
        <dbReference type="ARBA" id="ARBA00022296"/>
    </source>
</evidence>
<dbReference type="NCBIfam" id="NF001464">
    <property type="entry name" value="PRK00321.1-5"/>
    <property type="match status" value="1"/>
</dbReference>